<protein>
    <submittedName>
        <fullName evidence="2">Uncharacterized protein</fullName>
    </submittedName>
</protein>
<dbReference type="EMBL" id="GBRH01231765">
    <property type="protein sequence ID" value="JAD66130.1"/>
    <property type="molecule type" value="Transcribed_RNA"/>
</dbReference>
<name>A0A0A9BYD2_ARUDO</name>
<evidence type="ECO:0000256" key="1">
    <source>
        <dbReference type="SAM" id="MobiDB-lite"/>
    </source>
</evidence>
<organism evidence="2">
    <name type="scientific">Arundo donax</name>
    <name type="common">Giant reed</name>
    <name type="synonym">Donax arundinaceus</name>
    <dbReference type="NCBI Taxonomy" id="35708"/>
    <lineage>
        <taxon>Eukaryota</taxon>
        <taxon>Viridiplantae</taxon>
        <taxon>Streptophyta</taxon>
        <taxon>Embryophyta</taxon>
        <taxon>Tracheophyta</taxon>
        <taxon>Spermatophyta</taxon>
        <taxon>Magnoliopsida</taxon>
        <taxon>Liliopsida</taxon>
        <taxon>Poales</taxon>
        <taxon>Poaceae</taxon>
        <taxon>PACMAD clade</taxon>
        <taxon>Arundinoideae</taxon>
        <taxon>Arundineae</taxon>
        <taxon>Arundo</taxon>
    </lineage>
</organism>
<feature type="region of interest" description="Disordered" evidence="1">
    <location>
        <begin position="1"/>
        <end position="30"/>
    </location>
</feature>
<evidence type="ECO:0000313" key="2">
    <source>
        <dbReference type="EMBL" id="JAD66130.1"/>
    </source>
</evidence>
<reference evidence="2" key="2">
    <citation type="journal article" date="2015" name="Data Brief">
        <title>Shoot transcriptome of the giant reed, Arundo donax.</title>
        <authorList>
            <person name="Barrero R.A."/>
            <person name="Guerrero F.D."/>
            <person name="Moolhuijzen P."/>
            <person name="Goolsby J.A."/>
            <person name="Tidwell J."/>
            <person name="Bellgard S.E."/>
            <person name="Bellgard M.I."/>
        </authorList>
    </citation>
    <scope>NUCLEOTIDE SEQUENCE</scope>
    <source>
        <tissue evidence="2">Shoot tissue taken approximately 20 cm above the soil surface</tissue>
    </source>
</reference>
<proteinExistence type="predicted"/>
<dbReference type="AlphaFoldDB" id="A0A0A9BYD2"/>
<reference evidence="2" key="1">
    <citation type="submission" date="2014-09" db="EMBL/GenBank/DDBJ databases">
        <authorList>
            <person name="Magalhaes I.L.F."/>
            <person name="Oliveira U."/>
            <person name="Santos F.R."/>
            <person name="Vidigal T.H.D.A."/>
            <person name="Brescovit A.D."/>
            <person name="Santos A.J."/>
        </authorList>
    </citation>
    <scope>NUCLEOTIDE SEQUENCE</scope>
    <source>
        <tissue evidence="2">Shoot tissue taken approximately 20 cm above the soil surface</tissue>
    </source>
</reference>
<sequence length="62" mass="6577">MEDGRASHGAATSPPPAMCHPPAHSLPPSLELDPRRRLASPTCQSLAWIHGGGRAKRERGCP</sequence>
<accession>A0A0A9BYD2</accession>